<keyword evidence="5" id="KW-1185">Reference proteome</keyword>
<dbReference type="EMBL" id="OZ020111">
    <property type="protein sequence ID" value="CAK9264310.1"/>
    <property type="molecule type" value="Genomic_DNA"/>
</dbReference>
<evidence type="ECO:0000256" key="1">
    <source>
        <dbReference type="ARBA" id="ARBA00022729"/>
    </source>
</evidence>
<sequence length="279" mass="31158">MARLSYLKLATRPLQLHLQLYFALVLLLIAGFHIGSLFCARLTGHEEFSQSNEIAGADHRKNTIQGRSSALKLIMGQDQDHHHDNIVQQQQRLLDQAPDPESSTHHIMSLQQLTRSNIEESDENHRHRLENSQQQQQQQRRWSRITAAAAAASTRPTADAENYIYLHRKLRASMPLCSMSDLSITQGLSGYSNGIPAYTVQIVNLCMNPRCQLSNIHVACGAFSSARPLDNLVFERLSYNDCYVMNGAPLRAGASVAFEYANSSEYPMHVLSAEVGPCA</sequence>
<reference evidence="4" key="1">
    <citation type="submission" date="2024-02" db="EMBL/GenBank/DDBJ databases">
        <authorList>
            <consortium name="ELIXIR-Norway"/>
            <consortium name="Elixir Norway"/>
        </authorList>
    </citation>
    <scope>NUCLEOTIDE SEQUENCE</scope>
</reference>
<dbReference type="InterPro" id="IPR040361">
    <property type="entry name" value="TPD1"/>
</dbReference>
<gene>
    <name evidence="4" type="ORF">CSSPJE1EN1_LOCUS9788</name>
</gene>
<keyword evidence="3" id="KW-1133">Transmembrane helix</keyword>
<dbReference type="PANTHER" id="PTHR33184:SF77">
    <property type="entry name" value="TPD1 PROTEIN HOMOLOG 1-LIKE"/>
    <property type="match status" value="1"/>
</dbReference>
<evidence type="ECO:0000313" key="5">
    <source>
        <dbReference type="Proteomes" id="UP001497444"/>
    </source>
</evidence>
<evidence type="ECO:0000256" key="2">
    <source>
        <dbReference type="SAM" id="MobiDB-lite"/>
    </source>
</evidence>
<feature type="region of interest" description="Disordered" evidence="2">
    <location>
        <begin position="120"/>
        <end position="151"/>
    </location>
</feature>
<evidence type="ECO:0000256" key="3">
    <source>
        <dbReference type="SAM" id="Phobius"/>
    </source>
</evidence>
<name>A0ABP0WFL0_9BRYO</name>
<evidence type="ECO:0000313" key="4">
    <source>
        <dbReference type="EMBL" id="CAK9264310.1"/>
    </source>
</evidence>
<dbReference type="Proteomes" id="UP001497444">
    <property type="component" value="Chromosome 16"/>
</dbReference>
<organism evidence="4 5">
    <name type="scientific">Sphagnum jensenii</name>
    <dbReference type="NCBI Taxonomy" id="128206"/>
    <lineage>
        <taxon>Eukaryota</taxon>
        <taxon>Viridiplantae</taxon>
        <taxon>Streptophyta</taxon>
        <taxon>Embryophyta</taxon>
        <taxon>Bryophyta</taxon>
        <taxon>Sphagnophytina</taxon>
        <taxon>Sphagnopsida</taxon>
        <taxon>Sphagnales</taxon>
        <taxon>Sphagnaceae</taxon>
        <taxon>Sphagnum</taxon>
    </lineage>
</organism>
<dbReference type="PANTHER" id="PTHR33184">
    <property type="entry name" value="PROTEIN TAPETUM DETERMINANT 1-LIKE-RELATED"/>
    <property type="match status" value="1"/>
</dbReference>
<protein>
    <submittedName>
        <fullName evidence="4">Uncharacterized protein</fullName>
    </submittedName>
</protein>
<dbReference type="Pfam" id="PF24068">
    <property type="entry name" value="TPD1_C"/>
    <property type="match status" value="1"/>
</dbReference>
<keyword evidence="3" id="KW-0812">Transmembrane</keyword>
<keyword evidence="1" id="KW-0732">Signal</keyword>
<feature type="transmembrane region" description="Helical" evidence="3">
    <location>
        <begin position="20"/>
        <end position="40"/>
    </location>
</feature>
<accession>A0ABP0WFL0</accession>
<keyword evidence="3" id="KW-0472">Membrane</keyword>
<proteinExistence type="predicted"/>